<dbReference type="PANTHER" id="PTHR31375">
    <property type="match status" value="1"/>
</dbReference>
<evidence type="ECO:0000313" key="6">
    <source>
        <dbReference type="Proteomes" id="UP000729402"/>
    </source>
</evidence>
<proteinExistence type="inferred from homology"/>
<comment type="caution">
    <text evidence="5">The sequence shown here is derived from an EMBL/GenBank/DDBJ whole genome shotgun (WGS) entry which is preliminary data.</text>
</comment>
<keyword evidence="3" id="KW-0961">Cell wall biogenesis/degradation</keyword>
<sequence>MMLFEIISRKRNLKQTAEPSTEAFFPVLVARKLLEGEVASLLGSELLLLLGDVSLEEFDRACKVACWCIQDSESSRPTMAEVVQMLEGLLAGAPPRRAPVPPEPGAAAVYNVVRYGARGDGAADSTQPFLLAWADACRSTSPAMVYVPPGRYLVGSATFAGPCGSRAVTFYNAGTVVAPDGYGWDGATGRWITFESVEGLTVTGGTLDGRGEALWACKQNQPPGGCPTGASSLTIWNSRDVVVDGVRSVSSELFHVVVMQCRGVNVHSVGLDFGVAPNPLNCCSFSQRT</sequence>
<keyword evidence="2" id="KW-0964">Secreted</keyword>
<accession>A0A8J5RTW3</accession>
<evidence type="ECO:0000256" key="4">
    <source>
        <dbReference type="RuleBase" id="RU361169"/>
    </source>
</evidence>
<dbReference type="InterPro" id="IPR000743">
    <property type="entry name" value="Glyco_hydro_28"/>
</dbReference>
<evidence type="ECO:0008006" key="7">
    <source>
        <dbReference type="Google" id="ProtNLM"/>
    </source>
</evidence>
<dbReference type="GO" id="GO:0071555">
    <property type="term" value="P:cell wall organization"/>
    <property type="evidence" value="ECO:0007669"/>
    <property type="project" value="UniProtKB-KW"/>
</dbReference>
<dbReference type="GO" id="GO:0005975">
    <property type="term" value="P:carbohydrate metabolic process"/>
    <property type="evidence" value="ECO:0007669"/>
    <property type="project" value="InterPro"/>
</dbReference>
<keyword evidence="6" id="KW-1185">Reference proteome</keyword>
<evidence type="ECO:0000256" key="2">
    <source>
        <dbReference type="ARBA" id="ARBA00022525"/>
    </source>
</evidence>
<comment type="subcellular location">
    <subcellularLocation>
        <location evidence="1">Secreted</location>
    </subcellularLocation>
</comment>
<dbReference type="EMBL" id="JAAALK010000288">
    <property type="protein sequence ID" value="KAG8054397.1"/>
    <property type="molecule type" value="Genomic_DNA"/>
</dbReference>
<dbReference type="GO" id="GO:0005576">
    <property type="term" value="C:extracellular region"/>
    <property type="evidence" value="ECO:0007669"/>
    <property type="project" value="UniProtKB-SubCell"/>
</dbReference>
<dbReference type="Proteomes" id="UP000729402">
    <property type="component" value="Unassembled WGS sequence"/>
</dbReference>
<dbReference type="AlphaFoldDB" id="A0A8J5RTW3"/>
<evidence type="ECO:0000313" key="5">
    <source>
        <dbReference type="EMBL" id="KAG8054397.1"/>
    </source>
</evidence>
<protein>
    <recommendedName>
        <fullName evidence="7">Polygalacturonase</fullName>
    </recommendedName>
</protein>
<reference evidence="5" key="2">
    <citation type="submission" date="2021-02" db="EMBL/GenBank/DDBJ databases">
        <authorList>
            <person name="Kimball J.A."/>
            <person name="Haas M.W."/>
            <person name="Macchietto M."/>
            <person name="Kono T."/>
            <person name="Duquette J."/>
            <person name="Shao M."/>
        </authorList>
    </citation>
    <scope>NUCLEOTIDE SEQUENCE</scope>
    <source>
        <tissue evidence="5">Fresh leaf tissue</tissue>
    </source>
</reference>
<evidence type="ECO:0000256" key="3">
    <source>
        <dbReference type="ARBA" id="ARBA00023316"/>
    </source>
</evidence>
<comment type="similarity">
    <text evidence="4">Belongs to the glycosyl hydrolase 28 family.</text>
</comment>
<dbReference type="Pfam" id="PF00295">
    <property type="entry name" value="Glyco_hydro_28"/>
    <property type="match status" value="1"/>
</dbReference>
<gene>
    <name evidence="5" type="ORF">GUJ93_ZPchr0001g30861</name>
</gene>
<dbReference type="GO" id="GO:0004650">
    <property type="term" value="F:polygalacturonase activity"/>
    <property type="evidence" value="ECO:0007669"/>
    <property type="project" value="InterPro"/>
</dbReference>
<evidence type="ECO:0000256" key="1">
    <source>
        <dbReference type="ARBA" id="ARBA00004613"/>
    </source>
</evidence>
<organism evidence="5 6">
    <name type="scientific">Zizania palustris</name>
    <name type="common">Northern wild rice</name>
    <dbReference type="NCBI Taxonomy" id="103762"/>
    <lineage>
        <taxon>Eukaryota</taxon>
        <taxon>Viridiplantae</taxon>
        <taxon>Streptophyta</taxon>
        <taxon>Embryophyta</taxon>
        <taxon>Tracheophyta</taxon>
        <taxon>Spermatophyta</taxon>
        <taxon>Magnoliopsida</taxon>
        <taxon>Liliopsida</taxon>
        <taxon>Poales</taxon>
        <taxon>Poaceae</taxon>
        <taxon>BOP clade</taxon>
        <taxon>Oryzoideae</taxon>
        <taxon>Oryzeae</taxon>
        <taxon>Zizaniinae</taxon>
        <taxon>Zizania</taxon>
    </lineage>
</organism>
<dbReference type="OrthoDB" id="5857966at2759"/>
<keyword evidence="4" id="KW-0326">Glycosidase</keyword>
<keyword evidence="4" id="KW-0378">Hydrolase</keyword>
<reference evidence="5" key="1">
    <citation type="journal article" date="2021" name="bioRxiv">
        <title>Whole Genome Assembly and Annotation of Northern Wild Rice, Zizania palustris L., Supports a Whole Genome Duplication in the Zizania Genus.</title>
        <authorList>
            <person name="Haas M."/>
            <person name="Kono T."/>
            <person name="Macchietto M."/>
            <person name="Millas R."/>
            <person name="McGilp L."/>
            <person name="Shao M."/>
            <person name="Duquette J."/>
            <person name="Hirsch C.N."/>
            <person name="Kimball J."/>
        </authorList>
    </citation>
    <scope>NUCLEOTIDE SEQUENCE</scope>
    <source>
        <tissue evidence="5">Fresh leaf tissue</tissue>
    </source>
</reference>
<name>A0A8J5RTW3_ZIZPA</name>